<dbReference type="InterPro" id="IPR049730">
    <property type="entry name" value="SNF2/RAD54-like_C"/>
</dbReference>
<reference evidence="15" key="1">
    <citation type="submission" date="2020-12" db="EMBL/GenBank/DDBJ databases">
        <title>Metabolic potential, ecology and presence of endohyphal bacteria is reflected in genomic diversity of Mucoromycotina.</title>
        <authorList>
            <person name="Muszewska A."/>
            <person name="Okrasinska A."/>
            <person name="Steczkiewicz K."/>
            <person name="Drgas O."/>
            <person name="Orlowska M."/>
            <person name="Perlinska-Lenart U."/>
            <person name="Aleksandrzak-Piekarczyk T."/>
            <person name="Szatraj K."/>
            <person name="Zielenkiewicz U."/>
            <person name="Pilsyk S."/>
            <person name="Malc E."/>
            <person name="Mieczkowski P."/>
            <person name="Kruszewska J.S."/>
            <person name="Biernat P."/>
            <person name="Pawlowska J."/>
        </authorList>
    </citation>
    <scope>NUCLEOTIDE SEQUENCE</scope>
    <source>
        <strain evidence="15">CBS 226.32</strain>
    </source>
</reference>
<dbReference type="FunFam" id="3.40.50.10810:FF:000094">
    <property type="entry name" value="DNA excision repair protein ERCC-6"/>
    <property type="match status" value="1"/>
</dbReference>
<dbReference type="InterPro" id="IPR001650">
    <property type="entry name" value="Helicase_C-like"/>
</dbReference>
<keyword evidence="16" id="KW-1185">Reference proteome</keyword>
<dbReference type="InterPro" id="IPR058951">
    <property type="entry name" value="WHD_Rad26_CSB-like"/>
</dbReference>
<dbReference type="Pfam" id="PF00271">
    <property type="entry name" value="Helicase_C"/>
    <property type="match status" value="1"/>
</dbReference>
<keyword evidence="9" id="KW-0234">DNA repair</keyword>
<dbReference type="Gene3D" id="3.40.50.300">
    <property type="entry name" value="P-loop containing nucleotide triphosphate hydrolases"/>
    <property type="match status" value="1"/>
</dbReference>
<dbReference type="CDD" id="cd22254">
    <property type="entry name" value="CSB_WHD"/>
    <property type="match status" value="1"/>
</dbReference>
<dbReference type="SMART" id="SM00487">
    <property type="entry name" value="DEXDc"/>
    <property type="match status" value="1"/>
</dbReference>
<evidence type="ECO:0000259" key="13">
    <source>
        <dbReference type="PROSITE" id="PS51192"/>
    </source>
</evidence>
<dbReference type="PANTHER" id="PTHR45629:SF7">
    <property type="entry name" value="DNA EXCISION REPAIR PROTEIN ERCC-6-RELATED"/>
    <property type="match status" value="1"/>
</dbReference>
<feature type="compositionally biased region" description="Acidic residues" evidence="12">
    <location>
        <begin position="463"/>
        <end position="473"/>
    </location>
</feature>
<evidence type="ECO:0000256" key="2">
    <source>
        <dbReference type="ARBA" id="ARBA00007025"/>
    </source>
</evidence>
<keyword evidence="7" id="KW-0067">ATP-binding</keyword>
<evidence type="ECO:0000256" key="3">
    <source>
        <dbReference type="ARBA" id="ARBA00022741"/>
    </source>
</evidence>
<evidence type="ECO:0000313" key="16">
    <source>
        <dbReference type="Proteomes" id="UP000650833"/>
    </source>
</evidence>
<dbReference type="GO" id="GO:0008094">
    <property type="term" value="F:ATP-dependent activity, acting on DNA"/>
    <property type="evidence" value="ECO:0007669"/>
    <property type="project" value="TreeGrafter"/>
</dbReference>
<dbReference type="SMART" id="SM00490">
    <property type="entry name" value="HELICc"/>
    <property type="match status" value="1"/>
</dbReference>
<evidence type="ECO:0000256" key="8">
    <source>
        <dbReference type="ARBA" id="ARBA00023125"/>
    </source>
</evidence>
<keyword evidence="6" id="KW-0347">Helicase</keyword>
<evidence type="ECO:0000256" key="12">
    <source>
        <dbReference type="SAM" id="MobiDB-lite"/>
    </source>
</evidence>
<dbReference type="InterPro" id="IPR014001">
    <property type="entry name" value="Helicase_ATP-bd"/>
</dbReference>
<keyword evidence="5" id="KW-0378">Hydrolase</keyword>
<dbReference type="OrthoDB" id="413460at2759"/>
<dbReference type="EMBL" id="JAEPRC010000335">
    <property type="protein sequence ID" value="KAG2199857.1"/>
    <property type="molecule type" value="Genomic_DNA"/>
</dbReference>
<organism evidence="15 16">
    <name type="scientific">Mucor plumbeus</name>
    <dbReference type="NCBI Taxonomy" id="97098"/>
    <lineage>
        <taxon>Eukaryota</taxon>
        <taxon>Fungi</taxon>
        <taxon>Fungi incertae sedis</taxon>
        <taxon>Mucoromycota</taxon>
        <taxon>Mucoromycotina</taxon>
        <taxon>Mucoromycetes</taxon>
        <taxon>Mucorales</taxon>
        <taxon>Mucorineae</taxon>
        <taxon>Mucoraceae</taxon>
        <taxon>Mucor</taxon>
    </lineage>
</organism>
<dbReference type="InterPro" id="IPR000330">
    <property type="entry name" value="SNF2_N"/>
</dbReference>
<feature type="coiled-coil region" evidence="11">
    <location>
        <begin position="64"/>
        <end position="91"/>
    </location>
</feature>
<evidence type="ECO:0000256" key="1">
    <source>
        <dbReference type="ARBA" id="ARBA00004123"/>
    </source>
</evidence>
<evidence type="ECO:0000256" key="6">
    <source>
        <dbReference type="ARBA" id="ARBA00022806"/>
    </source>
</evidence>
<evidence type="ECO:0000256" key="9">
    <source>
        <dbReference type="ARBA" id="ARBA00023204"/>
    </source>
</evidence>
<dbReference type="InterPro" id="IPR027417">
    <property type="entry name" value="P-loop_NTPase"/>
</dbReference>
<feature type="region of interest" description="Disordered" evidence="12">
    <location>
        <begin position="955"/>
        <end position="974"/>
    </location>
</feature>
<protein>
    <recommendedName>
        <fullName evidence="17">DNA repair and recombination protein RAD26</fullName>
    </recommendedName>
</protein>
<dbReference type="GO" id="GO:0005634">
    <property type="term" value="C:nucleus"/>
    <property type="evidence" value="ECO:0007669"/>
    <property type="project" value="TreeGrafter"/>
</dbReference>
<dbReference type="InterPro" id="IPR050496">
    <property type="entry name" value="SNF2_RAD54_helicase_repair"/>
</dbReference>
<evidence type="ECO:0000256" key="5">
    <source>
        <dbReference type="ARBA" id="ARBA00022801"/>
    </source>
</evidence>
<evidence type="ECO:0008006" key="17">
    <source>
        <dbReference type="Google" id="ProtNLM"/>
    </source>
</evidence>
<feature type="compositionally biased region" description="Acidic residues" evidence="12">
    <location>
        <begin position="213"/>
        <end position="238"/>
    </location>
</feature>
<keyword evidence="3" id="KW-0547">Nucleotide-binding</keyword>
<evidence type="ECO:0000256" key="11">
    <source>
        <dbReference type="SAM" id="Coils"/>
    </source>
</evidence>
<dbReference type="PROSITE" id="PS51194">
    <property type="entry name" value="HELICASE_CTER"/>
    <property type="match status" value="1"/>
</dbReference>
<dbReference type="PANTHER" id="PTHR45629">
    <property type="entry name" value="SNF2/RAD54 FAMILY MEMBER"/>
    <property type="match status" value="1"/>
</dbReference>
<feature type="domain" description="Helicase C-terminal" evidence="14">
    <location>
        <begin position="736"/>
        <end position="892"/>
    </location>
</feature>
<dbReference type="GO" id="GO:0006283">
    <property type="term" value="P:transcription-coupled nucleotide-excision repair"/>
    <property type="evidence" value="ECO:0007669"/>
    <property type="project" value="TreeGrafter"/>
</dbReference>
<evidence type="ECO:0000259" key="14">
    <source>
        <dbReference type="PROSITE" id="PS51194"/>
    </source>
</evidence>
<evidence type="ECO:0000256" key="7">
    <source>
        <dbReference type="ARBA" id="ARBA00022840"/>
    </source>
</evidence>
<name>A0A8H7QWY6_9FUNG</name>
<dbReference type="PROSITE" id="PS51192">
    <property type="entry name" value="HELICASE_ATP_BIND_1"/>
    <property type="match status" value="1"/>
</dbReference>
<dbReference type="GO" id="GO:0005524">
    <property type="term" value="F:ATP binding"/>
    <property type="evidence" value="ECO:0007669"/>
    <property type="project" value="InterPro"/>
</dbReference>
<feature type="compositionally biased region" description="Basic and acidic residues" evidence="12">
    <location>
        <begin position="955"/>
        <end position="969"/>
    </location>
</feature>
<evidence type="ECO:0000256" key="4">
    <source>
        <dbReference type="ARBA" id="ARBA00022763"/>
    </source>
</evidence>
<accession>A0A8H7QWY6</accession>
<dbReference type="InterPro" id="IPR038718">
    <property type="entry name" value="SNF2-like_sf"/>
</dbReference>
<evidence type="ECO:0000256" key="10">
    <source>
        <dbReference type="ARBA" id="ARBA00023242"/>
    </source>
</evidence>
<comment type="similarity">
    <text evidence="2">Belongs to the SNF2/RAD54 helicase family.</text>
</comment>
<dbReference type="CDD" id="cd18000">
    <property type="entry name" value="DEXHc_ERCC6"/>
    <property type="match status" value="1"/>
</dbReference>
<feature type="region of interest" description="Disordered" evidence="12">
    <location>
        <begin position="431"/>
        <end position="486"/>
    </location>
</feature>
<dbReference type="Pfam" id="PF00176">
    <property type="entry name" value="SNF2-rel_dom"/>
    <property type="match status" value="1"/>
</dbReference>
<dbReference type="GO" id="GO:0016787">
    <property type="term" value="F:hydrolase activity"/>
    <property type="evidence" value="ECO:0007669"/>
    <property type="project" value="UniProtKB-KW"/>
</dbReference>
<dbReference type="Proteomes" id="UP000650833">
    <property type="component" value="Unassembled WGS sequence"/>
</dbReference>
<comment type="caution">
    <text evidence="15">The sequence shown here is derived from an EMBL/GenBank/DDBJ whole genome shotgun (WGS) entry which is preliminary data.</text>
</comment>
<keyword evidence="11" id="KW-0175">Coiled coil</keyword>
<dbReference type="CDD" id="cd18793">
    <property type="entry name" value="SF2_C_SNF"/>
    <property type="match status" value="1"/>
</dbReference>
<dbReference type="Gene3D" id="3.40.50.10810">
    <property type="entry name" value="Tandem AAA-ATPase domain"/>
    <property type="match status" value="2"/>
</dbReference>
<keyword evidence="8" id="KW-0238">DNA-binding</keyword>
<gene>
    <name evidence="15" type="ORF">INT46_009349</name>
</gene>
<sequence length="1210" mass="138930">MSETSSPLSDYQFDTVMDGNETVSNELEQLGVDLVDQHVLEKSLMEKADKALTERDDELDKKRLNKAYKEIETAQRQLDGLKLKMRESLDKEKFIPKINQQAKKLRDASRDKDDILGRMKDREKERYKAVVPIDKNVKQDDETQRDFLVRTGKITPFDHLPEYHINQREKDVIFPGSGQMSHQDLHAPIHKAEQPSTSASIPLKRKLSKGDDDYNDTITTEDDEDEYQEDGELENDSIDDEEYGKNRAFKKLDEIYDDDGSELNYRKRLQDWTHNRKIMRYQKTHENAINLSMEEIEEILKQDKSNNDDEEQFEPHPNFPDVEFDHGMRVPGELWDCLFDYQKTCVQWLWELHRQKVGGILGDEMGLGKTIQIIAFLSGLYYSKILGPGQPSIIVCPATVMKQWVQEFHKWWPPLRVAILHSSGTGVKTSILTSAKGKGRNKETSDDNDDSEEEYTFQNNGDNYEDEEEEEYEPDRRGKNNFKKGLRNGRSSIKSILTTKSGRNAAALVEQYVKNGGILITTYSGVQSYREILLKHRWGYVVLDEGHKIRNPDSGTTLAIKQFKTPHRIILSGTPIQNNLKELWSLFDFIFPGRLGFSMQMQTLPIFQTQFSVPIGIGGYANATNVQVQTAYKCACMLRDLINPYLLRRMKVDVASDLPKKNEQVLFCKLTKPQRNAYLKFISSKDMDAILERRRQVLYGIDIVRKICNHPDIMDLTMSHSDPEYGNPERSGKMIVVKALLKMWKQQQHRVLLFCQTRQMLDILEIMMNRSQYRYLRMDGTTPVGQRIAMVNEFNTVPDLFVFLLTTKVGGLGLNLTGADRVILFDPDWNPSTDMQARERAWRLGQKKEVTVYRLMTSGTIEEKIYHRQIYKQFLTNKILKDPKQRRFFDASNLQSLFTLASEDAVGTETGDLFKGTEINYNETSKRKKKRKNGDDENDLIAIEGVNSLERYAGERLEEEERRKEREQMEANENNDNEDHVLKSLFEMTGIQSALQHDQIMDSASHDAIFVEREATLIAERAAAALKESRRQRRQVDIGTPTWTGRSGAAGAPLYALQNRANTPPPRFGQRPTFSTHSAPVSPSPKNAFGSGNVSGFKENANNARPTSNSLLARMKERKAMELGKSVSPQPQDTSVSILDNSAREGMIVKIRDYLSTHDGRGTSQDIIDALDININQEQIIIFRKMLQAIATFKKDESGKGFWMLKQDYL</sequence>
<feature type="region of interest" description="Disordered" evidence="12">
    <location>
        <begin position="191"/>
        <end position="238"/>
    </location>
</feature>
<dbReference type="SUPFAM" id="SSF52540">
    <property type="entry name" value="P-loop containing nucleoside triphosphate hydrolases"/>
    <property type="match status" value="2"/>
</dbReference>
<dbReference type="Pfam" id="PF25875">
    <property type="entry name" value="WHD_Rad26_CSB"/>
    <property type="match status" value="1"/>
</dbReference>
<feature type="compositionally biased region" description="Acidic residues" evidence="12">
    <location>
        <begin position="446"/>
        <end position="455"/>
    </location>
</feature>
<keyword evidence="10" id="KW-0539">Nucleus</keyword>
<dbReference type="AlphaFoldDB" id="A0A8H7QWY6"/>
<proteinExistence type="inferred from homology"/>
<feature type="domain" description="Helicase ATP-binding" evidence="13">
    <location>
        <begin position="350"/>
        <end position="593"/>
    </location>
</feature>
<keyword evidence="4" id="KW-0227">DNA damage</keyword>
<evidence type="ECO:0000313" key="15">
    <source>
        <dbReference type="EMBL" id="KAG2199857.1"/>
    </source>
</evidence>
<comment type="subcellular location">
    <subcellularLocation>
        <location evidence="1">Nucleus</location>
    </subcellularLocation>
</comment>